<dbReference type="InterPro" id="IPR034660">
    <property type="entry name" value="DinB/YfiT-like"/>
</dbReference>
<reference evidence="1" key="1">
    <citation type="submission" date="2022-06" db="EMBL/GenBank/DDBJ databases">
        <title>Rothia sp. isolated from sandalwood seedling.</title>
        <authorList>
            <person name="Tuikhar N."/>
            <person name="Kirdat K."/>
            <person name="Thorat V."/>
            <person name="Swetha P."/>
            <person name="Padma S."/>
            <person name="Sundararaj R."/>
            <person name="Yadav A."/>
        </authorList>
    </citation>
    <scope>NUCLEOTIDE SEQUENCE</scope>
    <source>
        <strain evidence="1">AR01</strain>
    </source>
</reference>
<keyword evidence="1" id="KW-0413">Isomerase</keyword>
<organism evidence="1 2">
    <name type="scientific">Rothia santali</name>
    <dbReference type="NCBI Taxonomy" id="2949643"/>
    <lineage>
        <taxon>Bacteria</taxon>
        <taxon>Bacillati</taxon>
        <taxon>Actinomycetota</taxon>
        <taxon>Actinomycetes</taxon>
        <taxon>Micrococcales</taxon>
        <taxon>Micrococcaceae</taxon>
        <taxon>Rothia</taxon>
    </lineage>
</organism>
<sequence>MTVITDLRENLADVLEAVGPGSPTLCEGWDSQHLLAHLLLRETRPDAAAGIFLPPLKDRTERLLQERAEAMADPEGYARGVAEFREASPLSRRSARVDAAMNFVEYVIHREDARRGSAEATRRAAGVGPFAPDERQRVWDQLRPPLAMFAKDYPDGLELVGTDSEGRPALGSRTIRRPAAQSRVGGLVQRVVRAPSEGTFTVLEGEPVDLLLYLSGRQGAARVSRG</sequence>
<dbReference type="GO" id="GO:0016853">
    <property type="term" value="F:isomerase activity"/>
    <property type="evidence" value="ECO:0007669"/>
    <property type="project" value="UniProtKB-KW"/>
</dbReference>
<dbReference type="AlphaFoldDB" id="A0A9X2HCS0"/>
<dbReference type="EMBL" id="JANAFB010000013">
    <property type="protein sequence ID" value="MCP3425750.1"/>
    <property type="molecule type" value="Genomic_DNA"/>
</dbReference>
<evidence type="ECO:0000313" key="2">
    <source>
        <dbReference type="Proteomes" id="UP001139502"/>
    </source>
</evidence>
<dbReference type="NCBIfam" id="TIGR03083">
    <property type="entry name" value="maleylpyruvate isomerase family mycothiol-dependent enzyme"/>
    <property type="match status" value="1"/>
</dbReference>
<protein>
    <submittedName>
        <fullName evidence="1">Maleylpyruvate isomerase family mycothiol-dependent enzyme</fullName>
    </submittedName>
</protein>
<accession>A0A9X2HCS0</accession>
<name>A0A9X2HCS0_9MICC</name>
<comment type="caution">
    <text evidence="1">The sequence shown here is derived from an EMBL/GenBank/DDBJ whole genome shotgun (WGS) entry which is preliminary data.</text>
</comment>
<evidence type="ECO:0000313" key="1">
    <source>
        <dbReference type="EMBL" id="MCP3425750.1"/>
    </source>
</evidence>
<dbReference type="RefSeq" id="WP_254166101.1">
    <property type="nucleotide sequence ID" value="NZ_JANAFB010000013.1"/>
</dbReference>
<dbReference type="Proteomes" id="UP001139502">
    <property type="component" value="Unassembled WGS sequence"/>
</dbReference>
<gene>
    <name evidence="1" type="ORF">NBM05_06945</name>
</gene>
<proteinExistence type="predicted"/>
<dbReference type="SUPFAM" id="SSF109854">
    <property type="entry name" value="DinB/YfiT-like putative metalloenzymes"/>
    <property type="match status" value="1"/>
</dbReference>
<keyword evidence="2" id="KW-1185">Reference proteome</keyword>
<dbReference type="InterPro" id="IPR017517">
    <property type="entry name" value="Maleyloyr_isom"/>
</dbReference>